<reference evidence="1" key="1">
    <citation type="journal article" date="2023" name="Int. J. Syst. Evol. Microbiol.">
        <title>Methylocystis iwaonis sp. nov., a type II methane-oxidizing bacterium from surface soil of a rice paddy field in Japan, and emended description of the genus Methylocystis (ex Whittenbury et al. 1970) Bowman et al. 1993.</title>
        <authorList>
            <person name="Kaise H."/>
            <person name="Sawadogo J.B."/>
            <person name="Alam M.S."/>
            <person name="Ueno C."/>
            <person name="Dianou D."/>
            <person name="Shinjo R."/>
            <person name="Asakawa S."/>
        </authorList>
    </citation>
    <scope>NUCLEOTIDE SEQUENCE</scope>
    <source>
        <strain evidence="1">LMG27198</strain>
    </source>
</reference>
<evidence type="ECO:0000313" key="2">
    <source>
        <dbReference type="Proteomes" id="UP001144323"/>
    </source>
</evidence>
<accession>A0A9W6GY00</accession>
<dbReference type="AlphaFoldDB" id="A0A9W6GY00"/>
<protein>
    <submittedName>
        <fullName evidence="1">Uncharacterized protein</fullName>
    </submittedName>
</protein>
<dbReference type="EMBL" id="BSEC01000001">
    <property type="protein sequence ID" value="GLI95069.1"/>
    <property type="molecule type" value="Genomic_DNA"/>
</dbReference>
<gene>
    <name evidence="1" type="ORF">LMG27198_40610</name>
</gene>
<comment type="caution">
    <text evidence="1">The sequence shown here is derived from an EMBL/GenBank/DDBJ whole genome shotgun (WGS) entry which is preliminary data.</text>
</comment>
<keyword evidence="2" id="KW-1185">Reference proteome</keyword>
<name>A0A9W6GY00_9HYPH</name>
<proteinExistence type="predicted"/>
<sequence length="59" mass="6026">MTFSGLGGDASGFDSALRALRGLASACPAIVSDPATAAPNMKSRRGKLFLCAMLGFPHN</sequence>
<dbReference type="Proteomes" id="UP001144323">
    <property type="component" value="Unassembled WGS sequence"/>
</dbReference>
<evidence type="ECO:0000313" key="1">
    <source>
        <dbReference type="EMBL" id="GLI95069.1"/>
    </source>
</evidence>
<organism evidence="1 2">
    <name type="scientific">Methylocystis echinoides</name>
    <dbReference type="NCBI Taxonomy" id="29468"/>
    <lineage>
        <taxon>Bacteria</taxon>
        <taxon>Pseudomonadati</taxon>
        <taxon>Pseudomonadota</taxon>
        <taxon>Alphaproteobacteria</taxon>
        <taxon>Hyphomicrobiales</taxon>
        <taxon>Methylocystaceae</taxon>
        <taxon>Methylocystis</taxon>
    </lineage>
</organism>